<feature type="domain" description="AAA+ ATPase" evidence="14">
    <location>
        <begin position="182"/>
        <end position="373"/>
    </location>
</feature>
<sequence>MRIKRYVVNQLPEAMPMIRKDLGANALILDTKKINTGGFLGLFKKQKLEVIAALDPVKMEQDHKEKVAAALKQEKALRAQDSRKDSVKGQSDNPDIVNEIKSIKQFLFEMMETEQLPESLKQLNNLLEEQNLTKSIRSNLLAVMAEKMKEKPGLSTEAILTIARQELLHRLKSLPVTSLDPKAKMVCFVGPTGVGKTTTIAKIAAEYLLNQQKKVGLITSDTYRIAAVEQLRTYAKILGIPLEVIHSTEELKKAVSKLEECDVILMDTAGRNYQQKKYIHDLEQLLNEQDAIQVNLVISLTAKYEDMRDVAKNFQPVGVDQLIFTKRDETKSYGSILNLIDEFDMPLSYITNGQNVPDDITVATPELIVDLILGEDGHDRSSESIT</sequence>
<dbReference type="EMBL" id="SWLG01000009">
    <property type="protein sequence ID" value="TLS36648.1"/>
    <property type="molecule type" value="Genomic_DNA"/>
</dbReference>
<dbReference type="AlphaFoldDB" id="A0A5R9F4S6"/>
<keyword evidence="16" id="KW-0966">Cell projection</keyword>
<name>A0A5R9F4S6_9BACL</name>
<evidence type="ECO:0000256" key="9">
    <source>
        <dbReference type="ARBA" id="ARBA00023134"/>
    </source>
</evidence>
<dbReference type="CDD" id="cd17873">
    <property type="entry name" value="FlhF"/>
    <property type="match status" value="1"/>
</dbReference>
<evidence type="ECO:0000259" key="15">
    <source>
        <dbReference type="SMART" id="SM00962"/>
    </source>
</evidence>
<dbReference type="InterPro" id="IPR027417">
    <property type="entry name" value="P-loop_NTPase"/>
</dbReference>
<evidence type="ECO:0000256" key="13">
    <source>
        <dbReference type="NCBIfam" id="TIGR03499"/>
    </source>
</evidence>
<evidence type="ECO:0000256" key="12">
    <source>
        <dbReference type="ARBA" id="ARBA00025337"/>
    </source>
</evidence>
<comment type="function">
    <text evidence="12">Necessary for flagellar biosynthesis. May be involved in translocation of the flagellum.</text>
</comment>
<keyword evidence="10" id="KW-0472">Membrane</keyword>
<keyword evidence="8" id="KW-0653">Protein transport</keyword>
<comment type="similarity">
    <text evidence="2">Belongs to the GTP-binding SRP family.</text>
</comment>
<dbReference type="Proteomes" id="UP000308230">
    <property type="component" value="Unassembled WGS sequence"/>
</dbReference>
<dbReference type="FunFam" id="3.40.50.300:FF:000695">
    <property type="entry name" value="Flagellar biosynthesis regulator FlhF"/>
    <property type="match status" value="1"/>
</dbReference>
<evidence type="ECO:0000256" key="7">
    <source>
        <dbReference type="ARBA" id="ARBA00022795"/>
    </source>
</evidence>
<evidence type="ECO:0000256" key="11">
    <source>
        <dbReference type="ARBA" id="ARBA00023225"/>
    </source>
</evidence>
<dbReference type="Pfam" id="PF00448">
    <property type="entry name" value="SRP54"/>
    <property type="match status" value="1"/>
</dbReference>
<dbReference type="GO" id="GO:0006614">
    <property type="term" value="P:SRP-dependent cotranslational protein targeting to membrane"/>
    <property type="evidence" value="ECO:0007669"/>
    <property type="project" value="UniProtKB-UniRule"/>
</dbReference>
<keyword evidence="17" id="KW-1185">Reference proteome</keyword>
<dbReference type="OrthoDB" id="9778554at2"/>
<dbReference type="NCBIfam" id="TIGR03499">
    <property type="entry name" value="FlhF"/>
    <property type="match status" value="1"/>
</dbReference>
<evidence type="ECO:0000256" key="4">
    <source>
        <dbReference type="ARBA" id="ARBA00022448"/>
    </source>
</evidence>
<protein>
    <recommendedName>
        <fullName evidence="3 13">Flagellar biosynthesis protein FlhF</fullName>
    </recommendedName>
</protein>
<dbReference type="PANTHER" id="PTHR43134">
    <property type="entry name" value="SIGNAL RECOGNITION PARTICLE RECEPTOR SUBUNIT ALPHA"/>
    <property type="match status" value="1"/>
</dbReference>
<dbReference type="GO" id="GO:0005886">
    <property type="term" value="C:plasma membrane"/>
    <property type="evidence" value="ECO:0007669"/>
    <property type="project" value="UniProtKB-SubCell"/>
</dbReference>
<evidence type="ECO:0000256" key="1">
    <source>
        <dbReference type="ARBA" id="ARBA00004413"/>
    </source>
</evidence>
<keyword evidence="5" id="KW-1003">Cell membrane</keyword>
<dbReference type="GO" id="GO:0005525">
    <property type="term" value="F:GTP binding"/>
    <property type="evidence" value="ECO:0007669"/>
    <property type="project" value="UniProtKB-UniRule"/>
</dbReference>
<accession>A0A5R9F4S6</accession>
<reference evidence="16 17" key="1">
    <citation type="submission" date="2019-04" db="EMBL/GenBank/DDBJ databases">
        <title>Bacillus caeni sp. nov., a bacterium isolated from mangrove sediment.</title>
        <authorList>
            <person name="Huang H."/>
            <person name="Mo K."/>
            <person name="Hu Y."/>
        </authorList>
    </citation>
    <scope>NUCLEOTIDE SEQUENCE [LARGE SCALE GENOMIC DNA]</scope>
    <source>
        <strain evidence="16 17">HB172195</strain>
    </source>
</reference>
<keyword evidence="7" id="KW-1005">Bacterial flagellum biogenesis</keyword>
<evidence type="ECO:0000256" key="10">
    <source>
        <dbReference type="ARBA" id="ARBA00023136"/>
    </source>
</evidence>
<dbReference type="Gene3D" id="1.20.120.1380">
    <property type="entry name" value="Flagellar FlhF biosynthesis protein, N domain"/>
    <property type="match status" value="1"/>
</dbReference>
<comment type="caution">
    <text evidence="16">The sequence shown here is derived from an EMBL/GenBank/DDBJ whole genome shotgun (WGS) entry which is preliminary data.</text>
</comment>
<dbReference type="InterPro" id="IPR003593">
    <property type="entry name" value="AAA+_ATPase"/>
</dbReference>
<gene>
    <name evidence="16" type="primary">flhF</name>
    <name evidence="16" type="ORF">FCL54_14090</name>
</gene>
<evidence type="ECO:0000313" key="16">
    <source>
        <dbReference type="EMBL" id="TLS36648.1"/>
    </source>
</evidence>
<keyword evidence="6" id="KW-0547">Nucleotide-binding</keyword>
<comment type="subcellular location">
    <subcellularLocation>
        <location evidence="1">Cell membrane</location>
        <topology evidence="1">Peripheral membrane protein</topology>
        <orientation evidence="1">Cytoplasmic side</orientation>
    </subcellularLocation>
</comment>
<dbReference type="SUPFAM" id="SSF52540">
    <property type="entry name" value="P-loop containing nucleoside triphosphate hydrolases"/>
    <property type="match status" value="1"/>
</dbReference>
<dbReference type="GO" id="GO:0015031">
    <property type="term" value="P:protein transport"/>
    <property type="evidence" value="ECO:0007669"/>
    <property type="project" value="UniProtKB-KW"/>
</dbReference>
<proteinExistence type="inferred from homology"/>
<dbReference type="GO" id="GO:0044781">
    <property type="term" value="P:bacterial-type flagellum organization"/>
    <property type="evidence" value="ECO:0007669"/>
    <property type="project" value="UniProtKB-UniRule"/>
</dbReference>
<dbReference type="Gene3D" id="3.40.50.300">
    <property type="entry name" value="P-loop containing nucleotide triphosphate hydrolases"/>
    <property type="match status" value="1"/>
</dbReference>
<dbReference type="InterPro" id="IPR047040">
    <property type="entry name" value="FlhF__GTPase_dom"/>
</dbReference>
<keyword evidence="11" id="KW-1006">Bacterial flagellum protein export</keyword>
<dbReference type="SMART" id="SM00962">
    <property type="entry name" value="SRP54"/>
    <property type="match status" value="1"/>
</dbReference>
<evidence type="ECO:0000259" key="14">
    <source>
        <dbReference type="SMART" id="SM00382"/>
    </source>
</evidence>
<evidence type="ECO:0000256" key="2">
    <source>
        <dbReference type="ARBA" id="ARBA00008531"/>
    </source>
</evidence>
<dbReference type="GO" id="GO:0003924">
    <property type="term" value="F:GTPase activity"/>
    <property type="evidence" value="ECO:0007669"/>
    <property type="project" value="UniProtKB-UniRule"/>
</dbReference>
<evidence type="ECO:0000256" key="6">
    <source>
        <dbReference type="ARBA" id="ARBA00022741"/>
    </source>
</evidence>
<dbReference type="InterPro" id="IPR000897">
    <property type="entry name" value="SRP54_GTPase_dom"/>
</dbReference>
<keyword evidence="9" id="KW-0342">GTP-binding</keyword>
<dbReference type="RefSeq" id="WP_138127360.1">
    <property type="nucleotide sequence ID" value="NZ_SWLG01000009.1"/>
</dbReference>
<dbReference type="InterPro" id="IPR020006">
    <property type="entry name" value="FlhF"/>
</dbReference>
<evidence type="ECO:0000256" key="3">
    <source>
        <dbReference type="ARBA" id="ARBA00014919"/>
    </source>
</evidence>
<feature type="domain" description="SRP54-type proteins GTP-binding" evidence="15">
    <location>
        <begin position="183"/>
        <end position="374"/>
    </location>
</feature>
<keyword evidence="4" id="KW-0813">Transport</keyword>
<organism evidence="16 17">
    <name type="scientific">Exobacillus caeni</name>
    <dbReference type="NCBI Taxonomy" id="2574798"/>
    <lineage>
        <taxon>Bacteria</taxon>
        <taxon>Bacillati</taxon>
        <taxon>Bacillota</taxon>
        <taxon>Bacilli</taxon>
        <taxon>Bacillales</taxon>
        <taxon>Guptibacillaceae</taxon>
        <taxon>Exobacillus</taxon>
    </lineage>
</organism>
<evidence type="ECO:0000313" key="17">
    <source>
        <dbReference type="Proteomes" id="UP000308230"/>
    </source>
</evidence>
<evidence type="ECO:0000256" key="8">
    <source>
        <dbReference type="ARBA" id="ARBA00022927"/>
    </source>
</evidence>
<keyword evidence="16" id="KW-0282">Flagellum</keyword>
<dbReference type="PANTHER" id="PTHR43134:SF3">
    <property type="entry name" value="FLAGELLAR BIOSYNTHESIS PROTEIN FLHF"/>
    <property type="match status" value="1"/>
</dbReference>
<dbReference type="SMART" id="SM00382">
    <property type="entry name" value="AAA"/>
    <property type="match status" value="1"/>
</dbReference>
<keyword evidence="16" id="KW-0969">Cilium</keyword>
<dbReference type="GO" id="GO:0005047">
    <property type="term" value="F:signal recognition particle binding"/>
    <property type="evidence" value="ECO:0007669"/>
    <property type="project" value="TreeGrafter"/>
</dbReference>
<evidence type="ECO:0000256" key="5">
    <source>
        <dbReference type="ARBA" id="ARBA00022475"/>
    </source>
</evidence>